<dbReference type="Gene3D" id="3.55.50.30">
    <property type="match status" value="1"/>
</dbReference>
<name>A0A3N4MCH3_9BACT</name>
<accession>A0A3N4MCH3</accession>
<evidence type="ECO:0000313" key="5">
    <source>
        <dbReference type="Proteomes" id="UP000279089"/>
    </source>
</evidence>
<keyword evidence="1" id="KW-1133">Transmembrane helix</keyword>
<evidence type="ECO:0000256" key="1">
    <source>
        <dbReference type="SAM" id="Phobius"/>
    </source>
</evidence>
<reference evidence="5" key="1">
    <citation type="submission" date="2018-11" db="EMBL/GenBank/DDBJ databases">
        <title>Chitinophaga lutea sp.nov., isolate from arsenic contaminated soil.</title>
        <authorList>
            <person name="Zong Y."/>
        </authorList>
    </citation>
    <scope>NUCLEOTIDE SEQUENCE [LARGE SCALE GENOMIC DNA]</scope>
    <source>
        <strain evidence="5">YLT18</strain>
    </source>
</reference>
<keyword evidence="1" id="KW-0812">Transmembrane</keyword>
<keyword evidence="5" id="KW-1185">Reference proteome</keyword>
<organism evidence="4 5">
    <name type="scientific">Chitinophaga barathri</name>
    <dbReference type="NCBI Taxonomy" id="1647451"/>
    <lineage>
        <taxon>Bacteria</taxon>
        <taxon>Pseudomonadati</taxon>
        <taxon>Bacteroidota</taxon>
        <taxon>Chitinophagia</taxon>
        <taxon>Chitinophagales</taxon>
        <taxon>Chitinophagaceae</taxon>
        <taxon>Chitinophaga</taxon>
    </lineage>
</organism>
<dbReference type="InterPro" id="IPR012373">
    <property type="entry name" value="Ferrdict_sens_TM"/>
</dbReference>
<proteinExistence type="predicted"/>
<dbReference type="AlphaFoldDB" id="A0A3N4MCH3"/>
<dbReference type="Pfam" id="PF16344">
    <property type="entry name" value="FecR_C"/>
    <property type="match status" value="1"/>
</dbReference>
<dbReference type="PANTHER" id="PTHR30273">
    <property type="entry name" value="PERIPLASMIC SIGNAL SENSOR AND SIGMA FACTOR ACTIVATOR FECR-RELATED"/>
    <property type="match status" value="1"/>
</dbReference>
<gene>
    <name evidence="4" type="ORF">EG028_18270</name>
</gene>
<evidence type="ECO:0000313" key="4">
    <source>
        <dbReference type="EMBL" id="RPD39596.1"/>
    </source>
</evidence>
<dbReference type="PIRSF" id="PIRSF018266">
    <property type="entry name" value="FecR"/>
    <property type="match status" value="1"/>
</dbReference>
<dbReference type="EMBL" id="RMBX01000010">
    <property type="protein sequence ID" value="RPD39596.1"/>
    <property type="molecule type" value="Genomic_DNA"/>
</dbReference>
<dbReference type="PANTHER" id="PTHR30273:SF2">
    <property type="entry name" value="PROTEIN FECR"/>
    <property type="match status" value="1"/>
</dbReference>
<feature type="domain" description="FecR protein" evidence="2">
    <location>
        <begin position="112"/>
        <end position="206"/>
    </location>
</feature>
<comment type="caution">
    <text evidence="4">The sequence shown here is derived from an EMBL/GenBank/DDBJ whole genome shotgun (WGS) entry which is preliminary data.</text>
</comment>
<dbReference type="Gene3D" id="2.60.120.1440">
    <property type="match status" value="1"/>
</dbReference>
<dbReference type="Pfam" id="PF04773">
    <property type="entry name" value="FecR"/>
    <property type="match status" value="1"/>
</dbReference>
<protein>
    <submittedName>
        <fullName evidence="4">DUF4974 domain-containing protein</fullName>
    </submittedName>
</protein>
<dbReference type="InterPro" id="IPR032508">
    <property type="entry name" value="FecR_C"/>
</dbReference>
<dbReference type="GO" id="GO:0016989">
    <property type="term" value="F:sigma factor antagonist activity"/>
    <property type="evidence" value="ECO:0007669"/>
    <property type="project" value="TreeGrafter"/>
</dbReference>
<feature type="domain" description="Protein FecR C-terminal" evidence="3">
    <location>
        <begin position="252"/>
        <end position="318"/>
    </location>
</feature>
<evidence type="ECO:0000259" key="2">
    <source>
        <dbReference type="Pfam" id="PF04773"/>
    </source>
</evidence>
<dbReference type="Proteomes" id="UP000279089">
    <property type="component" value="Unassembled WGS sequence"/>
</dbReference>
<feature type="transmembrane region" description="Helical" evidence="1">
    <location>
        <begin position="78"/>
        <end position="95"/>
    </location>
</feature>
<sequence>MPIMNDQQDDLNELYRKVFQGSASPGDKEKLVQWMAGLDIRREDISEATLADEQRRSRLALHERFNGQQARVRHLRPWMAAASVAAVLLGGLLVWKINFRPPAKVPDIRYADIYTKAGERKMVTLQDSSRIVLNSSTHLRYPLNAGNQARKVYLEGQAYFDVRHDNGQPFIVYAGKLEVRVLGTSFDVSNYTEDKDASVTVASGKVAVAVPAAAAHTLLPGEQLTYDKKNGVADEHTVDASAYLSWQKGAQVFRNKELREVCRSLERNYGVKIHIKTPALEKQKMNLRTKGTEDIAGVLKMLAVTGEFRYSIKDTTIVLWK</sequence>
<dbReference type="InterPro" id="IPR006860">
    <property type="entry name" value="FecR"/>
</dbReference>
<evidence type="ECO:0000259" key="3">
    <source>
        <dbReference type="Pfam" id="PF16344"/>
    </source>
</evidence>
<keyword evidence="1" id="KW-0472">Membrane</keyword>
<dbReference type="OrthoDB" id="704021at2"/>